<organism evidence="6 7">
    <name type="scientific">Leucobacter albus</name>
    <dbReference type="NCBI Taxonomy" id="272210"/>
    <lineage>
        <taxon>Bacteria</taxon>
        <taxon>Bacillati</taxon>
        <taxon>Actinomycetota</taxon>
        <taxon>Actinomycetes</taxon>
        <taxon>Micrococcales</taxon>
        <taxon>Microbacteriaceae</taxon>
        <taxon>Leucobacter</taxon>
    </lineage>
</organism>
<evidence type="ECO:0000259" key="5">
    <source>
        <dbReference type="PROSITE" id="PS50893"/>
    </source>
</evidence>
<evidence type="ECO:0000256" key="4">
    <source>
        <dbReference type="ARBA" id="ARBA00022840"/>
    </source>
</evidence>
<comment type="similarity">
    <text evidence="1">Belongs to the ABC transporter superfamily.</text>
</comment>
<dbReference type="RefSeq" id="WP_343959987.1">
    <property type="nucleotide sequence ID" value="NZ_BAAAKZ010000004.1"/>
</dbReference>
<dbReference type="PROSITE" id="PS50893">
    <property type="entry name" value="ABC_TRANSPORTER_2"/>
    <property type="match status" value="2"/>
</dbReference>
<keyword evidence="7" id="KW-1185">Reference proteome</keyword>
<dbReference type="Pfam" id="PF00005">
    <property type="entry name" value="ABC_tran"/>
    <property type="match status" value="2"/>
</dbReference>
<dbReference type="EMBL" id="JBHTLY010000003">
    <property type="protein sequence ID" value="MFD1201845.1"/>
    <property type="molecule type" value="Genomic_DNA"/>
</dbReference>
<dbReference type="PANTHER" id="PTHR43776:SF7">
    <property type="entry name" value="D,D-DIPEPTIDE TRANSPORT ATP-BINDING PROTEIN DDPF-RELATED"/>
    <property type="match status" value="1"/>
</dbReference>
<dbReference type="GO" id="GO:0005524">
    <property type="term" value="F:ATP binding"/>
    <property type="evidence" value="ECO:0007669"/>
    <property type="project" value="UniProtKB-KW"/>
</dbReference>
<evidence type="ECO:0000313" key="7">
    <source>
        <dbReference type="Proteomes" id="UP001597181"/>
    </source>
</evidence>
<dbReference type="CDD" id="cd03257">
    <property type="entry name" value="ABC_NikE_OppD_transporters"/>
    <property type="match status" value="2"/>
</dbReference>
<dbReference type="Gene3D" id="3.40.50.300">
    <property type="entry name" value="P-loop containing nucleotide triphosphate hydrolases"/>
    <property type="match status" value="2"/>
</dbReference>
<feature type="domain" description="ABC transporter" evidence="5">
    <location>
        <begin position="9"/>
        <end position="262"/>
    </location>
</feature>
<sequence>MTDTPLLSVRDLRVTYDTPAGEVQAVRGVSLDVAPGKVTALVGESGSGKTTVAQSVIGLLAGNGAVTGGEITLASAAHGTDTLTGLSERAWRGIRGRRVGLIPQDPGNSLNPVTRIGASVGEALRIHGWRDRRAVNARVLELLDRVGIDDPERRARQFPHELSGGMRQRVLIAAALALEPELVIADEPTSALDVTIQRTVLDLLDRLRSETGMGVLFITHDLAVAADRSDSIVVMRAGEVQEAGPSRKVLAGPSSAYTRQLLADAPSLAPAVVRERAVVVREAGPAAAPLVVVSGLRQEFQTPGRGEAFVAVDDVSFTVPRGTTHALVGESGSGKTTTGRAIAGFQTPTAGRIVVGETELTAAAGRFGRGGRRGPGREFRRHTQLVYQNPYGSLDPRHSVGATLAEPLRNFGIGRQADRGQRIARALDLVALQPAIAERRPHELSGGQRQRVAIARALIVEPELVVLDEAVSALDVTVQAQILRLLAELQRELGLTYVFISHDLAVVRQIADTVSVLKRGRQVEHGSTRQIFEHPADPYTRALLDAIPGGAIGPQTVSGRARTAATRSVPAPHDLALQSIEPLARETAPAVGIQPTQ</sequence>
<dbReference type="SMART" id="SM00382">
    <property type="entry name" value="AAA"/>
    <property type="match status" value="2"/>
</dbReference>
<protein>
    <submittedName>
        <fullName evidence="6">Dipeptide ABC transporter ATP-binding protein</fullName>
    </submittedName>
</protein>
<dbReference type="SUPFAM" id="SSF52540">
    <property type="entry name" value="P-loop containing nucleoside triphosphate hydrolases"/>
    <property type="match status" value="2"/>
</dbReference>
<dbReference type="InterPro" id="IPR003439">
    <property type="entry name" value="ABC_transporter-like_ATP-bd"/>
</dbReference>
<dbReference type="InterPro" id="IPR017871">
    <property type="entry name" value="ABC_transporter-like_CS"/>
</dbReference>
<keyword evidence="2" id="KW-0813">Transport</keyword>
<proteinExistence type="inferred from homology"/>
<dbReference type="InterPro" id="IPR027417">
    <property type="entry name" value="P-loop_NTPase"/>
</dbReference>
<dbReference type="PANTHER" id="PTHR43776">
    <property type="entry name" value="TRANSPORT ATP-BINDING PROTEIN"/>
    <property type="match status" value="1"/>
</dbReference>
<dbReference type="Pfam" id="PF08352">
    <property type="entry name" value="oligo_HPY"/>
    <property type="match status" value="1"/>
</dbReference>
<dbReference type="Proteomes" id="UP001597181">
    <property type="component" value="Unassembled WGS sequence"/>
</dbReference>
<evidence type="ECO:0000256" key="3">
    <source>
        <dbReference type="ARBA" id="ARBA00022741"/>
    </source>
</evidence>
<name>A0ABW3TMI7_9MICO</name>
<keyword evidence="3" id="KW-0547">Nucleotide-binding</keyword>
<accession>A0ABW3TMI7</accession>
<reference evidence="7" key="1">
    <citation type="journal article" date="2019" name="Int. J. Syst. Evol. Microbiol.">
        <title>The Global Catalogue of Microorganisms (GCM) 10K type strain sequencing project: providing services to taxonomists for standard genome sequencing and annotation.</title>
        <authorList>
            <consortium name="The Broad Institute Genomics Platform"/>
            <consortium name="The Broad Institute Genome Sequencing Center for Infectious Disease"/>
            <person name="Wu L."/>
            <person name="Ma J."/>
        </authorList>
    </citation>
    <scope>NUCLEOTIDE SEQUENCE [LARGE SCALE GENOMIC DNA]</scope>
    <source>
        <strain evidence="7">CCUG 50213</strain>
    </source>
</reference>
<dbReference type="PROSITE" id="PS00211">
    <property type="entry name" value="ABC_TRANSPORTER_1"/>
    <property type="match status" value="2"/>
</dbReference>
<keyword evidence="4 6" id="KW-0067">ATP-binding</keyword>
<dbReference type="InterPro" id="IPR050319">
    <property type="entry name" value="ABC_transp_ATP-bind"/>
</dbReference>
<comment type="caution">
    <text evidence="6">The sequence shown here is derived from an EMBL/GenBank/DDBJ whole genome shotgun (WGS) entry which is preliminary data.</text>
</comment>
<evidence type="ECO:0000313" key="6">
    <source>
        <dbReference type="EMBL" id="MFD1201845.1"/>
    </source>
</evidence>
<feature type="domain" description="ABC transporter" evidence="5">
    <location>
        <begin position="296"/>
        <end position="544"/>
    </location>
</feature>
<dbReference type="InterPro" id="IPR013563">
    <property type="entry name" value="Oligopep_ABC_C"/>
</dbReference>
<dbReference type="NCBIfam" id="NF008453">
    <property type="entry name" value="PRK11308.1"/>
    <property type="match status" value="2"/>
</dbReference>
<dbReference type="InterPro" id="IPR003593">
    <property type="entry name" value="AAA+_ATPase"/>
</dbReference>
<evidence type="ECO:0000256" key="2">
    <source>
        <dbReference type="ARBA" id="ARBA00022448"/>
    </source>
</evidence>
<gene>
    <name evidence="6" type="ORF">ACFQ3U_08065</name>
</gene>
<evidence type="ECO:0000256" key="1">
    <source>
        <dbReference type="ARBA" id="ARBA00005417"/>
    </source>
</evidence>